<proteinExistence type="inferred from homology"/>
<keyword evidence="12" id="KW-1185">Reference proteome</keyword>
<dbReference type="Proteomes" id="UP000027456">
    <property type="component" value="Unassembled WGS sequence"/>
</dbReference>
<evidence type="ECO:0000313" key="11">
    <source>
        <dbReference type="EMBL" id="KEP55036.1"/>
    </source>
</evidence>
<dbReference type="GO" id="GO:0006614">
    <property type="term" value="P:SRP-dependent cotranslational protein targeting to membrane"/>
    <property type="evidence" value="ECO:0007669"/>
    <property type="project" value="InterPro"/>
</dbReference>
<keyword evidence="8" id="KW-0687">Ribonucleoprotein</keyword>
<evidence type="ECO:0000256" key="5">
    <source>
        <dbReference type="ARBA" id="ARBA00022884"/>
    </source>
</evidence>
<feature type="region of interest" description="Disordered" evidence="10">
    <location>
        <begin position="564"/>
        <end position="612"/>
    </location>
</feature>
<keyword evidence="5" id="KW-0694">RNA-binding</keyword>
<reference evidence="11 12" key="1">
    <citation type="submission" date="2013-12" db="EMBL/GenBank/DDBJ databases">
        <authorList>
            <person name="Cubeta M."/>
            <person name="Pakala S."/>
            <person name="Fedorova N."/>
            <person name="Thomas E."/>
            <person name="Dean R."/>
            <person name="Jabaji S."/>
            <person name="Neate S."/>
            <person name="Toda T."/>
            <person name="Tavantzis S."/>
            <person name="Vilgalys R."/>
            <person name="Bharathan N."/>
            <person name="Pakala S."/>
            <person name="Losada L.S."/>
            <person name="Zafar N."/>
            <person name="Nierman W."/>
        </authorList>
    </citation>
    <scope>NUCLEOTIDE SEQUENCE [LARGE SCALE GENOMIC DNA]</scope>
    <source>
        <strain evidence="11 12">123E</strain>
    </source>
</reference>
<dbReference type="GO" id="GO:0005786">
    <property type="term" value="C:signal recognition particle, endoplasmic reticulum targeting"/>
    <property type="evidence" value="ECO:0007669"/>
    <property type="project" value="UniProtKB-KW"/>
</dbReference>
<dbReference type="CDD" id="cd15481">
    <property type="entry name" value="SRP68-RBD"/>
    <property type="match status" value="1"/>
</dbReference>
<dbReference type="PIRSF" id="PIRSF038995">
    <property type="entry name" value="SRP68"/>
    <property type="match status" value="1"/>
</dbReference>
<name>A0A074S6H0_9AGAM</name>
<comment type="subcellular location">
    <subcellularLocation>
        <location evidence="1">Cytoplasm</location>
    </subcellularLocation>
    <subcellularLocation>
        <location evidence="2">Nucleus</location>
        <location evidence="2">Nucleolus</location>
    </subcellularLocation>
</comment>
<dbReference type="InterPro" id="IPR034652">
    <property type="entry name" value="SRP68-RBD"/>
</dbReference>
<dbReference type="GO" id="GO:0005730">
    <property type="term" value="C:nucleolus"/>
    <property type="evidence" value="ECO:0007669"/>
    <property type="project" value="UniProtKB-SubCell"/>
</dbReference>
<dbReference type="GO" id="GO:0008312">
    <property type="term" value="F:7S RNA binding"/>
    <property type="evidence" value="ECO:0007669"/>
    <property type="project" value="InterPro"/>
</dbReference>
<dbReference type="EMBL" id="AZST01000013">
    <property type="protein sequence ID" value="KEP55036.1"/>
    <property type="molecule type" value="Genomic_DNA"/>
</dbReference>
<evidence type="ECO:0000256" key="10">
    <source>
        <dbReference type="SAM" id="MobiDB-lite"/>
    </source>
</evidence>
<protein>
    <recommendedName>
        <fullName evidence="9">Signal recognition particle subunit SRP68</fullName>
    </recommendedName>
</protein>
<dbReference type="AlphaFoldDB" id="A0A074S6H0"/>
<dbReference type="PANTHER" id="PTHR12860">
    <property type="entry name" value="SIGNAL RECOGNITION PARTICLE 68 KDA PROTEIN"/>
    <property type="match status" value="1"/>
</dbReference>
<evidence type="ECO:0000256" key="7">
    <source>
        <dbReference type="ARBA" id="ARBA00023242"/>
    </source>
</evidence>
<evidence type="ECO:0000256" key="6">
    <source>
        <dbReference type="ARBA" id="ARBA00023135"/>
    </source>
</evidence>
<feature type="non-terminal residue" evidence="11">
    <location>
        <position position="1"/>
    </location>
</feature>
<comment type="similarity">
    <text evidence="3">Belongs to the SRP68 family.</text>
</comment>
<keyword evidence="4" id="KW-0963">Cytoplasm</keyword>
<dbReference type="GO" id="GO:0030942">
    <property type="term" value="F:endoplasmic reticulum signal peptide binding"/>
    <property type="evidence" value="ECO:0007669"/>
    <property type="project" value="InterPro"/>
</dbReference>
<comment type="caution">
    <text evidence="11">The sequence shown here is derived from an EMBL/GenBank/DDBJ whole genome shotgun (WGS) entry which is preliminary data.</text>
</comment>
<feature type="compositionally biased region" description="Low complexity" evidence="10">
    <location>
        <begin position="590"/>
        <end position="603"/>
    </location>
</feature>
<evidence type="ECO:0000256" key="1">
    <source>
        <dbReference type="ARBA" id="ARBA00004496"/>
    </source>
</evidence>
<sequence>CSYLILKRGLPDDQVDYREMSQVSTRTLQIVSDERGAYGLRYNDHARYRKHCANKVHRLRRSLKMTHGKGREFKKLPVVPPENLKDGHFQLYLFESERAYSFAQELYEQFTKSDDAKTRNIAMGRFRRAVKWSGQLVSESQTLHDIQPPRISSTSLAEAVVYHLAIRGRLLRLQDEFQPGLEALVAARAVLDALSKAASSSRDHAIYVQFSDEIAPEIRHCAHELGLARAYDIDGIVSTLGSKVASALTKDYEKLLQGIKSEGAEKQGGDKAKQLQEIIWEGQPVPVRSPELVDVLLRVQQASEGLPTTGQAIKPTQTRGLITKFDGVLLALSEAEDVAKKLADVQKVHYTPVYACFTCARDAHFISSFITYQLLSRRTQRDLLLTEALLTTPTPGKQGEASQAVDHRIALAVVKLLDTILQSLNQMRSLSVVDESADLTMAIEGRLAFFLSKTYEPHNKYSEAVALTQRANLHLREAHTNFADTAESTPETAFYPLILDSVKTLEQEVQNTETDLKKHWFAYNGGKTVGNQHQKPKFFDIALNYIELPMEKLQEKAGIAPDVHTTKTSPAVEKRVLTERKAEPEPEEPAPAASQQSQGMLGSLLGGWWGRK</sequence>
<dbReference type="GO" id="GO:0005047">
    <property type="term" value="F:signal recognition particle binding"/>
    <property type="evidence" value="ECO:0007669"/>
    <property type="project" value="InterPro"/>
</dbReference>
<dbReference type="InterPro" id="IPR038253">
    <property type="entry name" value="SRP68_N_sf"/>
</dbReference>
<accession>A0A074S6H0</accession>
<evidence type="ECO:0000256" key="8">
    <source>
        <dbReference type="ARBA" id="ARBA00023274"/>
    </source>
</evidence>
<evidence type="ECO:0000256" key="9">
    <source>
        <dbReference type="ARBA" id="ARBA00029498"/>
    </source>
</evidence>
<keyword evidence="6" id="KW-0733">Signal recognition particle</keyword>
<dbReference type="OrthoDB" id="10255118at2759"/>
<gene>
    <name evidence="11" type="ORF">V565_010270</name>
</gene>
<dbReference type="Gene3D" id="1.10.3450.40">
    <property type="entry name" value="Signal recognition particle, SRP68 subunit, RNA-binding domain"/>
    <property type="match status" value="1"/>
</dbReference>
<keyword evidence="7" id="KW-0539">Nucleus</keyword>
<evidence type="ECO:0000313" key="12">
    <source>
        <dbReference type="Proteomes" id="UP000027456"/>
    </source>
</evidence>
<feature type="compositionally biased region" description="Basic and acidic residues" evidence="10">
    <location>
        <begin position="572"/>
        <end position="584"/>
    </location>
</feature>
<dbReference type="STRING" id="1423351.A0A074S6H0"/>
<dbReference type="Pfam" id="PF16969">
    <property type="entry name" value="SRP68"/>
    <property type="match status" value="1"/>
</dbReference>
<evidence type="ECO:0000256" key="3">
    <source>
        <dbReference type="ARBA" id="ARBA00009352"/>
    </source>
</evidence>
<evidence type="ECO:0000256" key="2">
    <source>
        <dbReference type="ARBA" id="ARBA00004604"/>
    </source>
</evidence>
<evidence type="ECO:0000256" key="4">
    <source>
        <dbReference type="ARBA" id="ARBA00022490"/>
    </source>
</evidence>
<dbReference type="InterPro" id="IPR026258">
    <property type="entry name" value="SRP68"/>
</dbReference>
<dbReference type="HOGENOM" id="CLU_018649_0_1_1"/>
<organism evidence="11 12">
    <name type="scientific">Rhizoctonia solani 123E</name>
    <dbReference type="NCBI Taxonomy" id="1423351"/>
    <lineage>
        <taxon>Eukaryota</taxon>
        <taxon>Fungi</taxon>
        <taxon>Dikarya</taxon>
        <taxon>Basidiomycota</taxon>
        <taxon>Agaricomycotina</taxon>
        <taxon>Agaricomycetes</taxon>
        <taxon>Cantharellales</taxon>
        <taxon>Ceratobasidiaceae</taxon>
        <taxon>Rhizoctonia</taxon>
    </lineage>
</organism>
<dbReference type="PANTHER" id="PTHR12860:SF0">
    <property type="entry name" value="SIGNAL RECOGNITION PARTICLE SUBUNIT SRP68"/>
    <property type="match status" value="1"/>
</dbReference>